<protein>
    <submittedName>
        <fullName evidence="1">Uncharacterized protein</fullName>
    </submittedName>
</protein>
<accession>A0ACA9YC96</accession>
<gene>
    <name evidence="1" type="ORF">CLIB1444_10S03994</name>
</gene>
<reference evidence="1" key="1">
    <citation type="submission" date="2022-06" db="EMBL/GenBank/DDBJ databases">
        <authorList>
            <person name="Legras J.-L."/>
            <person name="Devillers H."/>
            <person name="Grondin C."/>
        </authorList>
    </citation>
    <scope>NUCLEOTIDE SEQUENCE</scope>
    <source>
        <strain evidence="1">CLIB 1444</strain>
    </source>
</reference>
<sequence>MKPVVSTGKAYFCTILSVFGIVILSVIGYLFQVEHESMMGSINDPENGKEVAKTVFGAVLVYLIFFLFCGCQVLVIRRQDRIKL</sequence>
<dbReference type="Proteomes" id="UP001152531">
    <property type="component" value="Unassembled WGS sequence"/>
</dbReference>
<proteinExistence type="predicted"/>
<comment type="caution">
    <text evidence="1">The sequence shown here is derived from an EMBL/GenBank/DDBJ whole genome shotgun (WGS) entry which is preliminary data.</text>
</comment>
<evidence type="ECO:0000313" key="2">
    <source>
        <dbReference type="Proteomes" id="UP001152531"/>
    </source>
</evidence>
<evidence type="ECO:0000313" key="1">
    <source>
        <dbReference type="EMBL" id="CAH6722682.1"/>
    </source>
</evidence>
<dbReference type="EMBL" id="CALSDN010000010">
    <property type="protein sequence ID" value="CAH6722682.1"/>
    <property type="molecule type" value="Genomic_DNA"/>
</dbReference>
<organism evidence="1 2">
    <name type="scientific">[Candida] jaroonii</name>
    <dbReference type="NCBI Taxonomy" id="467808"/>
    <lineage>
        <taxon>Eukaryota</taxon>
        <taxon>Fungi</taxon>
        <taxon>Dikarya</taxon>
        <taxon>Ascomycota</taxon>
        <taxon>Saccharomycotina</taxon>
        <taxon>Pichiomycetes</taxon>
        <taxon>Debaryomycetaceae</taxon>
        <taxon>Yamadazyma</taxon>
    </lineage>
</organism>
<name>A0ACA9YC96_9ASCO</name>
<keyword evidence="2" id="KW-1185">Reference proteome</keyword>